<protein>
    <submittedName>
        <fullName evidence="3">PHP domain-containing protein</fullName>
    </submittedName>
</protein>
<gene>
    <name evidence="3" type="ORF">SAMN05216544_0756</name>
</gene>
<dbReference type="InterPro" id="IPR052018">
    <property type="entry name" value="PHP_domain"/>
</dbReference>
<evidence type="ECO:0000256" key="1">
    <source>
        <dbReference type="SAM" id="Coils"/>
    </source>
</evidence>
<feature type="domain" description="Polymerase/histidinol phosphatase N-terminal" evidence="2">
    <location>
        <begin position="12"/>
        <end position="89"/>
    </location>
</feature>
<proteinExistence type="predicted"/>
<evidence type="ECO:0000313" key="3">
    <source>
        <dbReference type="EMBL" id="SDM59039.1"/>
    </source>
</evidence>
<evidence type="ECO:0000313" key="4">
    <source>
        <dbReference type="Proteomes" id="UP000187651"/>
    </source>
</evidence>
<dbReference type="SMART" id="SM00481">
    <property type="entry name" value="POLIIIAc"/>
    <property type="match status" value="1"/>
</dbReference>
<reference evidence="4" key="1">
    <citation type="submission" date="2016-10" db="EMBL/GenBank/DDBJ databases">
        <authorList>
            <person name="Varghese N."/>
            <person name="Submissions S."/>
        </authorList>
    </citation>
    <scope>NUCLEOTIDE SEQUENCE [LARGE SCALE GENOMIC DNA]</scope>
    <source>
        <strain evidence="4">M83</strain>
    </source>
</reference>
<keyword evidence="1" id="KW-0175">Coiled coil</keyword>
<dbReference type="RefSeq" id="WP_143452969.1">
    <property type="nucleotide sequence ID" value="NZ_FNHZ01000001.1"/>
</dbReference>
<dbReference type="InterPro" id="IPR003141">
    <property type="entry name" value="Pol/His_phosphatase_N"/>
</dbReference>
<dbReference type="SUPFAM" id="SSF52540">
    <property type="entry name" value="P-loop containing nucleoside triphosphate hydrolases"/>
    <property type="match status" value="1"/>
</dbReference>
<dbReference type="GO" id="GO:0004534">
    <property type="term" value="F:5'-3' RNA exonuclease activity"/>
    <property type="evidence" value="ECO:0007669"/>
    <property type="project" value="TreeGrafter"/>
</dbReference>
<dbReference type="SUPFAM" id="SSF89550">
    <property type="entry name" value="PHP domain-like"/>
    <property type="match status" value="1"/>
</dbReference>
<dbReference type="EMBL" id="FNHZ01000001">
    <property type="protein sequence ID" value="SDM59039.1"/>
    <property type="molecule type" value="Genomic_DNA"/>
</dbReference>
<organism evidence="3 4">
    <name type="scientific">Lachnospira pectinoschiza</name>
    <dbReference type="NCBI Taxonomy" id="28052"/>
    <lineage>
        <taxon>Bacteria</taxon>
        <taxon>Bacillati</taxon>
        <taxon>Bacillota</taxon>
        <taxon>Clostridia</taxon>
        <taxon>Lachnospirales</taxon>
        <taxon>Lachnospiraceae</taxon>
        <taxon>Lachnospira</taxon>
    </lineage>
</organism>
<dbReference type="Gene3D" id="3.40.50.300">
    <property type="entry name" value="P-loop containing nucleotide triphosphate hydrolases"/>
    <property type="match status" value="1"/>
</dbReference>
<dbReference type="PANTHER" id="PTHR42924">
    <property type="entry name" value="EXONUCLEASE"/>
    <property type="match status" value="1"/>
</dbReference>
<dbReference type="InterPro" id="IPR016195">
    <property type="entry name" value="Pol/histidinol_Pase-like"/>
</dbReference>
<dbReference type="GO" id="GO:0035312">
    <property type="term" value="F:5'-3' DNA exonuclease activity"/>
    <property type="evidence" value="ECO:0007669"/>
    <property type="project" value="TreeGrafter"/>
</dbReference>
<dbReference type="Gene3D" id="3.20.20.140">
    <property type="entry name" value="Metal-dependent hydrolases"/>
    <property type="match status" value="1"/>
</dbReference>
<dbReference type="AlphaFoldDB" id="A0A1G9UGJ6"/>
<dbReference type="PANTHER" id="PTHR42924:SF3">
    <property type="entry name" value="POLYMERASE_HISTIDINOL PHOSPHATASE N-TERMINAL DOMAIN-CONTAINING PROTEIN"/>
    <property type="match status" value="1"/>
</dbReference>
<sequence length="781" mass="90950">MMQKIVDKPIKIDLHIHSVVSSHKDGKKVSNNTVENIPLLVSKLKENGIDMCAITDHDRFGYSMYQALKSHEGKELLKVLPGVEFSVNFDGKKVIHIVTIFDDSNEEKVKNIENILNDGLGKEKYKNGAFSREDYFLILKEIGLDFVMIAHQKKSPMSTQKPHKADVLTLGRDKFNELLFLEYFDAYEFRQRDNEVFNKKYSIDQDVKDKMRFVTGSDCHDWNWYPNSEDKNDDIGFTYLKALPTVKGLVMAITDNHRINYTGSFWGQGKYLDELKIKINGKTNVIPMSRGINVIIGDNSIGKSLLLHELTSEREISSNTKLKRGYEKYISDNGIEILTKIDEKDIFKFNYQGQIREIFEDVNLKADKYLAEFFPNEINASSYRKPVEREFNRLYRLIEKRFEYEDSINQLLPLTILDEDELEKELVLGIELETVDISELQKLVEKLEAIIDELTKEIIPNKALEDGDKERLQSEVEYFELIHKKYSDKYEKAKLERTKRNAFNTALKRFKRKYSERQTDAQNRHNAFAEDRKILAENISNLVKTRLSFEDYKCQIDEIAVKPEVNPVDTFLFVSKISVEKVDEKYIKEVISSVLKRNHKLELNTLTRKELKDSITRYPNDIEDPLEAFKAKITSRLDNDFKPIKAITENGKDVYTDLSAGFNSRIYFKLLSGEEKNKGIYIIDQPEDHISQKAIKEDVLDQFRNMAKRRQVIMVTHNPQFIVNLDVDNVVFLSKNEEFSVQSGALEYEDNKYSILQIVADNIDGGIYTIQQRVKRYEKNL</sequence>
<name>A0A1G9UGJ6_9FIRM</name>
<dbReference type="OrthoDB" id="9791620at2"/>
<dbReference type="InterPro" id="IPR027417">
    <property type="entry name" value="P-loop_NTPase"/>
</dbReference>
<evidence type="ECO:0000259" key="2">
    <source>
        <dbReference type="SMART" id="SM00481"/>
    </source>
</evidence>
<accession>A0A1G9UGJ6</accession>
<keyword evidence="4" id="KW-1185">Reference proteome</keyword>
<dbReference type="Proteomes" id="UP000187651">
    <property type="component" value="Unassembled WGS sequence"/>
</dbReference>
<feature type="coiled-coil region" evidence="1">
    <location>
        <begin position="430"/>
        <end position="457"/>
    </location>
</feature>